<protein>
    <recommendedName>
        <fullName evidence="2">NECAP PHear domain-containing protein</fullName>
    </recommendedName>
</protein>
<evidence type="ECO:0000313" key="3">
    <source>
        <dbReference type="EMBL" id="KAJ0392673.1"/>
    </source>
</evidence>
<evidence type="ECO:0000259" key="2">
    <source>
        <dbReference type="Pfam" id="PF07933"/>
    </source>
</evidence>
<dbReference type="Gene3D" id="2.30.29.30">
    <property type="entry name" value="Pleckstrin-homology domain (PH domain)/Phosphotyrosine-binding domain (PTB)"/>
    <property type="match status" value="1"/>
</dbReference>
<evidence type="ECO:0000313" key="4">
    <source>
        <dbReference type="Proteomes" id="UP001209570"/>
    </source>
</evidence>
<feature type="compositionally biased region" description="Low complexity" evidence="1">
    <location>
        <begin position="226"/>
        <end position="242"/>
    </location>
</feature>
<keyword evidence="4" id="KW-1185">Reference proteome</keyword>
<dbReference type="PANTHER" id="PTHR12847:SF9">
    <property type="entry name" value="NECAP-LIKE PROTEIN CG9132"/>
    <property type="match status" value="1"/>
</dbReference>
<proteinExistence type="predicted"/>
<dbReference type="SUPFAM" id="SSF50729">
    <property type="entry name" value="PH domain-like"/>
    <property type="match status" value="1"/>
</dbReference>
<dbReference type="EMBL" id="JAKCXM010000592">
    <property type="protein sequence ID" value="KAJ0392673.1"/>
    <property type="molecule type" value="Genomic_DNA"/>
</dbReference>
<evidence type="ECO:0000256" key="1">
    <source>
        <dbReference type="SAM" id="MobiDB-lite"/>
    </source>
</evidence>
<dbReference type="InterPro" id="IPR012466">
    <property type="entry name" value="NECAP_PHear"/>
</dbReference>
<reference evidence="3" key="1">
    <citation type="submission" date="2021-12" db="EMBL/GenBank/DDBJ databases">
        <title>Prjna785345.</title>
        <authorList>
            <person name="Rujirawat T."/>
            <person name="Krajaejun T."/>
        </authorList>
    </citation>
    <scope>NUCLEOTIDE SEQUENCE</scope>
    <source>
        <strain evidence="3">Pi057C3</strain>
    </source>
</reference>
<gene>
    <name evidence="3" type="ORF">P43SY_006952</name>
</gene>
<name>A0AAD5Q2F5_PYTIN</name>
<feature type="region of interest" description="Disordered" evidence="1">
    <location>
        <begin position="187"/>
        <end position="242"/>
    </location>
</feature>
<feature type="domain" description="NECAP PHear" evidence="2">
    <location>
        <begin position="10"/>
        <end position="186"/>
    </location>
</feature>
<organism evidence="3 4">
    <name type="scientific">Pythium insidiosum</name>
    <name type="common">Pythiosis disease agent</name>
    <dbReference type="NCBI Taxonomy" id="114742"/>
    <lineage>
        <taxon>Eukaryota</taxon>
        <taxon>Sar</taxon>
        <taxon>Stramenopiles</taxon>
        <taxon>Oomycota</taxon>
        <taxon>Peronosporomycetes</taxon>
        <taxon>Pythiales</taxon>
        <taxon>Pythiaceae</taxon>
        <taxon>Pythium</taxon>
    </lineage>
</organism>
<comment type="caution">
    <text evidence="3">The sequence shown here is derived from an EMBL/GenBank/DDBJ whole genome shotgun (WGS) entry which is preliminary data.</text>
</comment>
<dbReference type="CDD" id="cd13228">
    <property type="entry name" value="PHear_NECAP"/>
    <property type="match status" value="1"/>
</dbReference>
<dbReference type="Pfam" id="PF07933">
    <property type="entry name" value="DUF1681"/>
    <property type="match status" value="1"/>
</dbReference>
<accession>A0AAD5Q2F5</accession>
<dbReference type="GO" id="GO:0030125">
    <property type="term" value="C:clathrin vesicle coat"/>
    <property type="evidence" value="ECO:0007669"/>
    <property type="project" value="TreeGrafter"/>
</dbReference>
<sequence length="256" mass="27606">MTDDAAIELEQTLFQDQRVWFYQVPPAQVTTLSPRADAWDPEHPFMTGALRVLQKGDACWVRLYEPLGADAAAERTLFAQCPVEITPELPLEVYVQDCADSSRYFLLRVEDDTTKRRAYIGIGFAERGSALDFKAALLDYVKYVHRMHEAAALAAAGPRAADGAPSPSKSQDLSIPKGATIRINLKINSGTDGERMRRRSSSSSADESPGVAAAKVPLLPPPPADPATALLSPTSQAAAAVEVADEDWGDFTSASS</sequence>
<dbReference type="GO" id="GO:0006897">
    <property type="term" value="P:endocytosis"/>
    <property type="evidence" value="ECO:0007669"/>
    <property type="project" value="InterPro"/>
</dbReference>
<dbReference type="InterPro" id="IPR011993">
    <property type="entry name" value="PH-like_dom_sf"/>
</dbReference>
<dbReference type="Proteomes" id="UP001209570">
    <property type="component" value="Unassembled WGS sequence"/>
</dbReference>
<dbReference type="AlphaFoldDB" id="A0AAD5Q2F5"/>
<dbReference type="PANTHER" id="PTHR12847">
    <property type="entry name" value="ATP-BINDING CASSETTE ABC TRANSPORTER-RELATED"/>
    <property type="match status" value="1"/>
</dbReference>